<keyword evidence="4" id="KW-1185">Reference proteome</keyword>
<dbReference type="RefSeq" id="WP_201428196.1">
    <property type="nucleotide sequence ID" value="NZ_JAEQMG010000140.1"/>
</dbReference>
<protein>
    <submittedName>
        <fullName evidence="3">DUF4340 domain-containing protein</fullName>
    </submittedName>
</protein>
<evidence type="ECO:0000313" key="3">
    <source>
        <dbReference type="EMBL" id="MBK6089472.1"/>
    </source>
</evidence>
<feature type="transmembrane region" description="Helical" evidence="1">
    <location>
        <begin position="7"/>
        <end position="29"/>
    </location>
</feature>
<keyword evidence="1" id="KW-0472">Membrane</keyword>
<keyword evidence="1" id="KW-0812">Transmembrane</keyword>
<feature type="domain" description="DUF4340" evidence="2">
    <location>
        <begin position="117"/>
        <end position="231"/>
    </location>
</feature>
<evidence type="ECO:0000259" key="2">
    <source>
        <dbReference type="Pfam" id="PF14238"/>
    </source>
</evidence>
<name>A0A934WT43_9FIRM</name>
<reference evidence="3" key="1">
    <citation type="submission" date="2021-01" db="EMBL/GenBank/DDBJ databases">
        <title>Genome public.</title>
        <authorList>
            <person name="Liu C."/>
            <person name="Sun Q."/>
        </authorList>
    </citation>
    <scope>NUCLEOTIDE SEQUENCE</scope>
    <source>
        <strain evidence="3">M6</strain>
    </source>
</reference>
<evidence type="ECO:0000256" key="1">
    <source>
        <dbReference type="SAM" id="Phobius"/>
    </source>
</evidence>
<keyword evidence="1" id="KW-1133">Transmembrane helix</keyword>
<dbReference type="AlphaFoldDB" id="A0A934WT43"/>
<dbReference type="Pfam" id="PF14238">
    <property type="entry name" value="DUF4340"/>
    <property type="match status" value="1"/>
</dbReference>
<organism evidence="3 4">
    <name type="scientific">Ruminococcus difficilis</name>
    <dbReference type="NCBI Taxonomy" id="2763069"/>
    <lineage>
        <taxon>Bacteria</taxon>
        <taxon>Bacillati</taxon>
        <taxon>Bacillota</taxon>
        <taxon>Clostridia</taxon>
        <taxon>Eubacteriales</taxon>
        <taxon>Oscillospiraceae</taxon>
        <taxon>Ruminococcus</taxon>
    </lineage>
</organism>
<dbReference type="InterPro" id="IPR025641">
    <property type="entry name" value="DUF4340"/>
</dbReference>
<dbReference type="Proteomes" id="UP000633365">
    <property type="component" value="Unassembled WGS sequence"/>
</dbReference>
<sequence length="492" mass="52478">MSKSKKITLIAIIAAAVVLTGVMVLLLLLPKGGDSDSSAATPDEAADISLSTDANGVHQAVIGKTGGSKNGYGTLMEYVPADIKTIHVENENGTLDITANTPEGEATVYTLVGFEDFEIRSGVPDQIANAAATLSFTRIAGEDNGGSEFGFDKPRSVAEIAFTDDTKEVITVGADAPQSKGTYIKFGDGKEIYVIDTDTANNFLLGVNDMISLTINDTADSTDNSGAQTINVTSNGASFILERYTGVKFSSTYYLTEPMTRFASESESSKIEGGIRGLYADTVKYVNPSDSQLSDAGLSQPHATLNADYPDTSVSLSASKPDADGNVNLMLSGRSIVYTIKAEKVPWVDTTYEKLCSEYVLYPKMTALTGFEVNGKAFRLSTRESHTTDDEGNESTSYVTTVFLGGEEIQIENFSGFCSDVGMIELADPNEGSTSGEATLTIKYTYEDGDSDDVAFYPDTDTLYTAVVNGKVMGHARKSDITRALEGLEKFN</sequence>
<accession>A0A934WT43</accession>
<evidence type="ECO:0000313" key="4">
    <source>
        <dbReference type="Proteomes" id="UP000633365"/>
    </source>
</evidence>
<dbReference type="EMBL" id="JAEQMG010000140">
    <property type="protein sequence ID" value="MBK6089472.1"/>
    <property type="molecule type" value="Genomic_DNA"/>
</dbReference>
<gene>
    <name evidence="3" type="ORF">JKK62_12625</name>
</gene>
<proteinExistence type="predicted"/>
<comment type="caution">
    <text evidence="3">The sequence shown here is derived from an EMBL/GenBank/DDBJ whole genome shotgun (WGS) entry which is preliminary data.</text>
</comment>